<evidence type="ECO:0000256" key="6">
    <source>
        <dbReference type="ARBA" id="ARBA00023157"/>
    </source>
</evidence>
<reference evidence="7 8" key="1">
    <citation type="journal article" date="2011" name="Nat. Biotechnol.">
        <title>Comparative genomic analysis of the thermophilic biomass-degrading fungi Myceliophthora thermophila and Thielavia terrestris.</title>
        <authorList>
            <person name="Berka R.M."/>
            <person name="Grigoriev I.V."/>
            <person name="Otillar R."/>
            <person name="Salamov A."/>
            <person name="Grimwood J."/>
            <person name="Reid I."/>
            <person name="Ishmael N."/>
            <person name="John T."/>
            <person name="Darmond C."/>
            <person name="Moisan M.-C."/>
            <person name="Henrissat B."/>
            <person name="Coutinho P.M."/>
            <person name="Lombard V."/>
            <person name="Natvig D.O."/>
            <person name="Lindquist E."/>
            <person name="Schmutz J."/>
            <person name="Lucas S."/>
            <person name="Harris P."/>
            <person name="Powlowski J."/>
            <person name="Bellemare A."/>
            <person name="Taylor D."/>
            <person name="Butler G."/>
            <person name="de Vries R.P."/>
            <person name="Allijn I.E."/>
            <person name="van den Brink J."/>
            <person name="Ushinsky S."/>
            <person name="Storms R."/>
            <person name="Powell A.J."/>
            <person name="Paulsen I.T."/>
            <person name="Elbourne L.D.H."/>
            <person name="Baker S.E."/>
            <person name="Magnuson J."/>
            <person name="LaBoissiere S."/>
            <person name="Clutterbuck A.J."/>
            <person name="Martinez D."/>
            <person name="Wogulis M."/>
            <person name="de Leon A.L."/>
            <person name="Rey M.W."/>
            <person name="Tsang A."/>
        </authorList>
    </citation>
    <scope>NUCLEOTIDE SEQUENCE [LARGE SCALE GENOMIC DNA]</scope>
    <source>
        <strain evidence="8">ATCC 38088 / NRRL 8126</strain>
    </source>
</reference>
<evidence type="ECO:0000313" key="8">
    <source>
        <dbReference type="Proteomes" id="UP000008181"/>
    </source>
</evidence>
<keyword evidence="5" id="KW-0732">Signal</keyword>
<evidence type="ECO:0000313" key="7">
    <source>
        <dbReference type="EMBL" id="AEO63899.1"/>
    </source>
</evidence>
<evidence type="ECO:0000256" key="2">
    <source>
        <dbReference type="ARBA" id="ARBA00007534"/>
    </source>
</evidence>
<keyword evidence="3" id="KW-0378">Hydrolase</keyword>
<comment type="subcellular location">
    <subcellularLocation>
        <location evidence="1">Secreted</location>
    </subcellularLocation>
</comment>
<gene>
    <name evidence="7" type="ORF">THITE_157813</name>
</gene>
<comment type="similarity">
    <text evidence="2">Belongs to the cutinase family.</text>
</comment>
<keyword evidence="8" id="KW-1185">Reference proteome</keyword>
<evidence type="ECO:0000256" key="4">
    <source>
        <dbReference type="ARBA" id="ARBA00022525"/>
    </source>
</evidence>
<dbReference type="RefSeq" id="XP_003650235.1">
    <property type="nucleotide sequence ID" value="XM_003650187.1"/>
</dbReference>
<proteinExistence type="inferred from homology"/>
<dbReference type="Gene3D" id="3.40.50.1820">
    <property type="entry name" value="alpha/beta hydrolase"/>
    <property type="match status" value="1"/>
</dbReference>
<organism evidence="7 8">
    <name type="scientific">Thermothielavioides terrestris (strain ATCC 38088 / NRRL 8126)</name>
    <name type="common">Thielavia terrestris</name>
    <dbReference type="NCBI Taxonomy" id="578455"/>
    <lineage>
        <taxon>Eukaryota</taxon>
        <taxon>Fungi</taxon>
        <taxon>Dikarya</taxon>
        <taxon>Ascomycota</taxon>
        <taxon>Pezizomycotina</taxon>
        <taxon>Sordariomycetes</taxon>
        <taxon>Sordariomycetidae</taxon>
        <taxon>Sordariales</taxon>
        <taxon>Chaetomiaceae</taxon>
        <taxon>Thermothielavioides</taxon>
        <taxon>Thermothielavioides terrestris</taxon>
    </lineage>
</organism>
<name>G2QWC4_THETT</name>
<dbReference type="PROSITE" id="PS00931">
    <property type="entry name" value="CUTINASE_2"/>
    <property type="match status" value="1"/>
</dbReference>
<dbReference type="EMBL" id="CP003009">
    <property type="protein sequence ID" value="AEO63899.1"/>
    <property type="molecule type" value="Genomic_DNA"/>
</dbReference>
<dbReference type="HOGENOM" id="CLU_2499448_0_0_1"/>
<protein>
    <submittedName>
        <fullName evidence="7">Uncharacterized protein</fullName>
    </submittedName>
</protein>
<dbReference type="GeneID" id="11521210"/>
<dbReference type="Proteomes" id="UP000008181">
    <property type="component" value="Chromosome 1"/>
</dbReference>
<keyword evidence="4" id="KW-0964">Secreted</keyword>
<dbReference type="InterPro" id="IPR029058">
    <property type="entry name" value="AB_hydrolase_fold"/>
</dbReference>
<dbReference type="GO" id="GO:0005576">
    <property type="term" value="C:extracellular region"/>
    <property type="evidence" value="ECO:0007669"/>
    <property type="project" value="UniProtKB-SubCell"/>
</dbReference>
<evidence type="ECO:0000256" key="1">
    <source>
        <dbReference type="ARBA" id="ARBA00004613"/>
    </source>
</evidence>
<accession>G2QWC4</accession>
<dbReference type="InterPro" id="IPR043579">
    <property type="entry name" value="CUTINASE_2"/>
</dbReference>
<dbReference type="KEGG" id="ttt:THITE_157813"/>
<sequence length="86" mass="8766">MYRTARATAVIAGALERLSALSSPGAGAQQNPAVVADQARGAVLFSCCDPADAVCGGTRFILPAHVLYALEATGPAAAFLEREDGF</sequence>
<dbReference type="GO" id="GO:0052689">
    <property type="term" value="F:carboxylic ester hydrolase activity"/>
    <property type="evidence" value="ECO:0007669"/>
    <property type="project" value="UniProtKB-KW"/>
</dbReference>
<evidence type="ECO:0000256" key="5">
    <source>
        <dbReference type="ARBA" id="ARBA00022729"/>
    </source>
</evidence>
<keyword evidence="6" id="KW-1015">Disulfide bond</keyword>
<dbReference type="AlphaFoldDB" id="G2QWC4"/>
<keyword evidence="3" id="KW-0719">Serine esterase</keyword>
<evidence type="ECO:0000256" key="3">
    <source>
        <dbReference type="ARBA" id="ARBA00022487"/>
    </source>
</evidence>